<dbReference type="Proteomes" id="UP001484179">
    <property type="component" value="Chromosome 2"/>
</dbReference>
<sequence>MKQNFTVRQRALDGVEAFLSVAQHRSFRRAAAELGVTPSAVSQAVRALEERIGAALFIRTTRSVGLTEAGERFLSRAKPAFEELVAASEVARDLGQRPVGLLRLSVPRAVVPILLEPLIASFCRAYPEIEVEIAANEALIDLAAEGFDAGIRLGQFVAADMVAVPLTPPFRLVIVGSPAYFAGRGRPERVDDLREHACLRWRRSNGALAPWSFNDYDREIEVAVSGPLIAHDFPTLLGAAVEGLGLAQLPEPMVSEALKAGALVHVLEPFAPVRPGVFLYYPGRRQIMPKLRAFIDHVKNHPPGSGKGSASGSSTP</sequence>
<feature type="domain" description="HTH lysR-type" evidence="5">
    <location>
        <begin position="16"/>
        <end position="67"/>
    </location>
</feature>
<dbReference type="RefSeq" id="WP_342311646.1">
    <property type="nucleotide sequence ID" value="NZ_CP150850.1"/>
</dbReference>
<dbReference type="EMBL" id="CP150850">
    <property type="protein sequence ID" value="WZW58198.1"/>
    <property type="molecule type" value="Genomic_DNA"/>
</dbReference>
<protein>
    <submittedName>
        <fullName evidence="6">LysR family transcriptional regulator</fullName>
    </submittedName>
</protein>
<evidence type="ECO:0000313" key="6">
    <source>
        <dbReference type="EMBL" id="WZW58198.1"/>
    </source>
</evidence>
<dbReference type="InterPro" id="IPR036390">
    <property type="entry name" value="WH_DNA-bd_sf"/>
</dbReference>
<dbReference type="CDD" id="cd08474">
    <property type="entry name" value="PBP2_CrgA_like_5"/>
    <property type="match status" value="1"/>
</dbReference>
<dbReference type="InterPro" id="IPR036388">
    <property type="entry name" value="WH-like_DNA-bd_sf"/>
</dbReference>
<evidence type="ECO:0000256" key="4">
    <source>
        <dbReference type="ARBA" id="ARBA00023163"/>
    </source>
</evidence>
<dbReference type="InterPro" id="IPR005119">
    <property type="entry name" value="LysR_subst-bd"/>
</dbReference>
<keyword evidence="4" id="KW-0804">Transcription</keyword>
<evidence type="ECO:0000313" key="7">
    <source>
        <dbReference type="Proteomes" id="UP001484179"/>
    </source>
</evidence>
<keyword evidence="3" id="KW-0238">DNA-binding</keyword>
<keyword evidence="2" id="KW-0805">Transcription regulation</keyword>
<dbReference type="InterPro" id="IPR000847">
    <property type="entry name" value="LysR_HTH_N"/>
</dbReference>
<dbReference type="Gene3D" id="3.40.190.290">
    <property type="match status" value="1"/>
</dbReference>
<name>A0ABZ3BXV3_BURPY</name>
<evidence type="ECO:0000256" key="1">
    <source>
        <dbReference type="ARBA" id="ARBA00009437"/>
    </source>
</evidence>
<organism evidence="6 7">
    <name type="scientific">Burkholderia pyrrocinia</name>
    <name type="common">Pseudomonas pyrrocinia</name>
    <dbReference type="NCBI Taxonomy" id="60550"/>
    <lineage>
        <taxon>Bacteria</taxon>
        <taxon>Pseudomonadati</taxon>
        <taxon>Pseudomonadota</taxon>
        <taxon>Betaproteobacteria</taxon>
        <taxon>Burkholderiales</taxon>
        <taxon>Burkholderiaceae</taxon>
        <taxon>Burkholderia</taxon>
        <taxon>Burkholderia cepacia complex</taxon>
    </lineage>
</organism>
<dbReference type="PRINTS" id="PR00039">
    <property type="entry name" value="HTHLYSR"/>
</dbReference>
<evidence type="ECO:0000256" key="3">
    <source>
        <dbReference type="ARBA" id="ARBA00023125"/>
    </source>
</evidence>
<dbReference type="PANTHER" id="PTHR30537:SF1">
    <property type="entry name" value="HTH-TYPE TRANSCRIPTIONAL REGULATOR PGRR"/>
    <property type="match status" value="1"/>
</dbReference>
<accession>A0ABZ3BXV3</accession>
<dbReference type="Gene3D" id="1.10.10.10">
    <property type="entry name" value="Winged helix-like DNA-binding domain superfamily/Winged helix DNA-binding domain"/>
    <property type="match status" value="1"/>
</dbReference>
<dbReference type="InterPro" id="IPR058163">
    <property type="entry name" value="LysR-type_TF_proteobact-type"/>
</dbReference>
<reference evidence="6 7" key="1">
    <citation type="submission" date="2024-04" db="EMBL/GenBank/DDBJ databases">
        <title>Biological Control Activity of Plant Growth Promoting Rhizobacteria Burkholderia pyrrocinia BX1 against Tobacco black shank Introduction Tobacco black shank (TBS) caused by the oomycete Phytophthora. nicotianae (P. nicotianae) has become a destructive soil.</title>
        <authorList>
            <person name="Liu X."/>
            <person name="Shu C."/>
        </authorList>
    </citation>
    <scope>NUCLEOTIDE SEQUENCE [LARGE SCALE GENOMIC DNA]</scope>
    <source>
        <strain evidence="6 7">BX1</strain>
    </source>
</reference>
<gene>
    <name evidence="6" type="ORF">WN985_22440</name>
</gene>
<dbReference type="PROSITE" id="PS50931">
    <property type="entry name" value="HTH_LYSR"/>
    <property type="match status" value="1"/>
</dbReference>
<evidence type="ECO:0000259" key="5">
    <source>
        <dbReference type="PROSITE" id="PS50931"/>
    </source>
</evidence>
<dbReference type="Pfam" id="PF03466">
    <property type="entry name" value="LysR_substrate"/>
    <property type="match status" value="1"/>
</dbReference>
<dbReference type="SUPFAM" id="SSF53850">
    <property type="entry name" value="Periplasmic binding protein-like II"/>
    <property type="match status" value="1"/>
</dbReference>
<keyword evidence="7" id="KW-1185">Reference proteome</keyword>
<dbReference type="Pfam" id="PF00126">
    <property type="entry name" value="HTH_1"/>
    <property type="match status" value="1"/>
</dbReference>
<dbReference type="SUPFAM" id="SSF46785">
    <property type="entry name" value="Winged helix' DNA-binding domain"/>
    <property type="match status" value="1"/>
</dbReference>
<evidence type="ECO:0000256" key="2">
    <source>
        <dbReference type="ARBA" id="ARBA00023015"/>
    </source>
</evidence>
<dbReference type="PANTHER" id="PTHR30537">
    <property type="entry name" value="HTH-TYPE TRANSCRIPTIONAL REGULATOR"/>
    <property type="match status" value="1"/>
</dbReference>
<proteinExistence type="inferred from homology"/>
<comment type="similarity">
    <text evidence="1">Belongs to the LysR transcriptional regulatory family.</text>
</comment>